<dbReference type="Gene3D" id="3.40.50.300">
    <property type="entry name" value="P-loop containing nucleotide triphosphate hydrolases"/>
    <property type="match status" value="2"/>
</dbReference>
<dbReference type="PROSITE" id="PS50966">
    <property type="entry name" value="ZF_SWIM"/>
    <property type="match status" value="1"/>
</dbReference>
<feature type="domain" description="Helicase C-terminal" evidence="8">
    <location>
        <begin position="204"/>
        <end position="365"/>
    </location>
</feature>
<keyword evidence="2" id="KW-0378">Hydrolase</keyword>
<keyword evidence="1" id="KW-0547">Nucleotide-binding</keyword>
<evidence type="ECO:0000256" key="3">
    <source>
        <dbReference type="ARBA" id="ARBA00022806"/>
    </source>
</evidence>
<name>A0ABQ2STK9_9DEIO</name>
<dbReference type="InterPro" id="IPR014001">
    <property type="entry name" value="Helicase_ATP-bd"/>
</dbReference>
<proteinExistence type="predicted"/>
<keyword evidence="4" id="KW-0067">ATP-binding</keyword>
<evidence type="ECO:0000259" key="7">
    <source>
        <dbReference type="PROSITE" id="PS51192"/>
    </source>
</evidence>
<dbReference type="Proteomes" id="UP000620633">
    <property type="component" value="Unassembled WGS sequence"/>
</dbReference>
<keyword evidence="10" id="KW-1185">Reference proteome</keyword>
<feature type="domain" description="SWIM-type" evidence="6">
    <location>
        <begin position="700"/>
        <end position="742"/>
    </location>
</feature>
<dbReference type="EMBL" id="BMQO01000021">
    <property type="protein sequence ID" value="GGS37621.1"/>
    <property type="molecule type" value="Genomic_DNA"/>
</dbReference>
<dbReference type="InterPro" id="IPR011545">
    <property type="entry name" value="DEAD/DEAH_box_helicase_dom"/>
</dbReference>
<dbReference type="PROSITE" id="PS51194">
    <property type="entry name" value="HELICASE_CTER"/>
    <property type="match status" value="1"/>
</dbReference>
<dbReference type="Pfam" id="PF00270">
    <property type="entry name" value="DEAD"/>
    <property type="match status" value="1"/>
</dbReference>
<dbReference type="CDD" id="cd18795">
    <property type="entry name" value="SF2_C_Ski2"/>
    <property type="match status" value="1"/>
</dbReference>
<dbReference type="PANTHER" id="PTHR47961">
    <property type="entry name" value="DNA POLYMERASE THETA, PUTATIVE (AFU_ORTHOLOGUE AFUA_1G05260)-RELATED"/>
    <property type="match status" value="1"/>
</dbReference>
<keyword evidence="5" id="KW-0862">Zinc</keyword>
<dbReference type="RefSeq" id="WP_189103306.1">
    <property type="nucleotide sequence ID" value="NZ_BMQO01000021.1"/>
</dbReference>
<accession>A0ABQ2STK9</accession>
<organism evidence="9 10">
    <name type="scientific">Deinococcus knuensis</name>
    <dbReference type="NCBI Taxonomy" id="1837380"/>
    <lineage>
        <taxon>Bacteria</taxon>
        <taxon>Thermotogati</taxon>
        <taxon>Deinococcota</taxon>
        <taxon>Deinococci</taxon>
        <taxon>Deinococcales</taxon>
        <taxon>Deinococcaceae</taxon>
        <taxon>Deinococcus</taxon>
    </lineage>
</organism>
<dbReference type="SMART" id="SM00490">
    <property type="entry name" value="HELICc"/>
    <property type="match status" value="1"/>
</dbReference>
<dbReference type="InterPro" id="IPR027417">
    <property type="entry name" value="P-loop_NTPase"/>
</dbReference>
<dbReference type="CDD" id="cd17921">
    <property type="entry name" value="DEXHc_Ski2"/>
    <property type="match status" value="1"/>
</dbReference>
<evidence type="ECO:0000313" key="10">
    <source>
        <dbReference type="Proteomes" id="UP000620633"/>
    </source>
</evidence>
<keyword evidence="5" id="KW-0479">Metal-binding</keyword>
<dbReference type="SMART" id="SM00487">
    <property type="entry name" value="DEXDc"/>
    <property type="match status" value="1"/>
</dbReference>
<protein>
    <submittedName>
        <fullName evidence="9">Extensin</fullName>
    </submittedName>
</protein>
<dbReference type="PANTHER" id="PTHR47961:SF6">
    <property type="entry name" value="DNA-DIRECTED DNA POLYMERASE"/>
    <property type="match status" value="1"/>
</dbReference>
<feature type="domain" description="Helicase ATP-binding" evidence="7">
    <location>
        <begin position="15"/>
        <end position="182"/>
    </location>
</feature>
<dbReference type="PROSITE" id="PS51192">
    <property type="entry name" value="HELICASE_ATP_BIND_1"/>
    <property type="match status" value="1"/>
</dbReference>
<evidence type="ECO:0000256" key="5">
    <source>
        <dbReference type="PROSITE-ProRule" id="PRU00325"/>
    </source>
</evidence>
<evidence type="ECO:0000259" key="6">
    <source>
        <dbReference type="PROSITE" id="PS50966"/>
    </source>
</evidence>
<dbReference type="PROSITE" id="PS51257">
    <property type="entry name" value="PROKAR_LIPOPROTEIN"/>
    <property type="match status" value="1"/>
</dbReference>
<dbReference type="Pfam" id="PF14520">
    <property type="entry name" value="HHH_5"/>
    <property type="match status" value="1"/>
</dbReference>
<evidence type="ECO:0000256" key="1">
    <source>
        <dbReference type="ARBA" id="ARBA00022741"/>
    </source>
</evidence>
<dbReference type="InterPro" id="IPR007527">
    <property type="entry name" value="Znf_SWIM"/>
</dbReference>
<keyword evidence="5" id="KW-0863">Zinc-finger</keyword>
<keyword evidence="3" id="KW-0347">Helicase</keyword>
<comment type="caution">
    <text evidence="9">The sequence shown here is derived from an EMBL/GenBank/DDBJ whole genome shotgun (WGS) entry which is preliminary data.</text>
</comment>
<dbReference type="Pfam" id="PF00271">
    <property type="entry name" value="Helicase_C"/>
    <property type="match status" value="1"/>
</dbReference>
<evidence type="ECO:0000256" key="2">
    <source>
        <dbReference type="ARBA" id="ARBA00022801"/>
    </source>
</evidence>
<dbReference type="InterPro" id="IPR050474">
    <property type="entry name" value="Hel308_SKI2-like"/>
</dbReference>
<dbReference type="Gene3D" id="1.10.150.20">
    <property type="entry name" value="5' to 3' exonuclease, C-terminal subdomain"/>
    <property type="match status" value="1"/>
</dbReference>
<sequence length="769" mass="83842">MPKFDSPAQLEIQASALLSSGFSCVLQLPTGAGKTHLAWQAIQQEVAQGGRAAFVVPLRALADQVGRRWMAERPDLRVGVYTGDHAGGVPLPDAQVLIMTPERLDACTRTWAQHWAWLPQVSLLVVDEFHLLGEGRRGARLEGTLLRFERLNPLCRWVTLSATLGNRAELAGWLGALEYGSAWRPVPLTWREVTYPNPEAKRSVLLQVLRDARGGNTLVFVQSRRRAEGLAAALRDAGFAADHHHAGLAPDARRAAEDAFTSGRTPVLVCTSTLELGLNLPCRRVVLYDLNGWNGETFAPLPVRNAWQRAGRAGRFGLDDAGEVITVRAAWDRHTPAYEHGVFEPVLSGLSSEAFLLEQLVADVSSGLLRSRAGLHRYYARTLAAHQGRLPAPEALLDRALSAGLLTEQDGDRRRLNVTPAGRVAARHLLAPETVLRWAHLADYATPFDLLLFTLTLPDMEVRLPVDFEDLPTLRADLAQVPSLLLRSAPADVTRQLGVSGRGLLHALHTTCAVWAVLHGQDEEHVAARASAYPFEVRRLRDEGVRILTAAAQWLASTAPDPGDPPQDLHGHATLTRRVSLLRAMLAGPLDPDAATLTRVPGIGVTWAATLQGHGVPDLEALAATRPADLHGIPRLGAARAATWIAAAEELVKDWTELDTWADATPRPLPAAPTSLNTPVDPYRLKRASDLTVQVLDHGFRVTGGQEPHLITRRGGSLRCDCADHAAGHTCKHVLAVRLRREPDLRAALTALNHDPSPDWSFEHLWMNA</sequence>
<evidence type="ECO:0000256" key="4">
    <source>
        <dbReference type="ARBA" id="ARBA00022840"/>
    </source>
</evidence>
<dbReference type="SUPFAM" id="SSF52540">
    <property type="entry name" value="P-loop containing nucleoside triphosphate hydrolases"/>
    <property type="match status" value="1"/>
</dbReference>
<dbReference type="InterPro" id="IPR001650">
    <property type="entry name" value="Helicase_C-like"/>
</dbReference>
<gene>
    <name evidence="9" type="ORF">GCM10008961_31480</name>
</gene>
<dbReference type="SUPFAM" id="SSF158702">
    <property type="entry name" value="Sec63 N-terminal domain-like"/>
    <property type="match status" value="1"/>
</dbReference>
<evidence type="ECO:0000313" key="9">
    <source>
        <dbReference type="EMBL" id="GGS37621.1"/>
    </source>
</evidence>
<evidence type="ECO:0000259" key="8">
    <source>
        <dbReference type="PROSITE" id="PS51194"/>
    </source>
</evidence>
<reference evidence="10" key="1">
    <citation type="journal article" date="2019" name="Int. J. Syst. Evol. Microbiol.">
        <title>The Global Catalogue of Microorganisms (GCM) 10K type strain sequencing project: providing services to taxonomists for standard genome sequencing and annotation.</title>
        <authorList>
            <consortium name="The Broad Institute Genomics Platform"/>
            <consortium name="The Broad Institute Genome Sequencing Center for Infectious Disease"/>
            <person name="Wu L."/>
            <person name="Ma J."/>
        </authorList>
    </citation>
    <scope>NUCLEOTIDE SEQUENCE [LARGE SCALE GENOMIC DNA]</scope>
    <source>
        <strain evidence="10">JCM 31406</strain>
    </source>
</reference>